<evidence type="ECO:0000256" key="7">
    <source>
        <dbReference type="ARBA" id="ARBA00023136"/>
    </source>
</evidence>
<evidence type="ECO:0000313" key="11">
    <source>
        <dbReference type="EMBL" id="NYZ19764.1"/>
    </source>
</evidence>
<reference evidence="11 12" key="1">
    <citation type="submission" date="2020-05" db="EMBL/GenBank/DDBJ databases">
        <title>Azospirillum oleiclasticum sp. nov, a nitrogen-fixing and heavy crude oil-emulsifying bacterium isolated from the crude oil of Yumen Oilfield.</title>
        <authorList>
            <person name="Wu D."/>
            <person name="Cai M."/>
            <person name="Zhang X."/>
        </authorList>
    </citation>
    <scope>NUCLEOTIDE SEQUENCE [LARGE SCALE GENOMIC DNA]</scope>
    <source>
        <strain evidence="11 12">ROY-1-1-2</strain>
    </source>
</reference>
<feature type="transmembrane region" description="Helical" evidence="9">
    <location>
        <begin position="123"/>
        <end position="145"/>
    </location>
</feature>
<keyword evidence="5 9" id="KW-0812">Transmembrane</keyword>
<evidence type="ECO:0000259" key="10">
    <source>
        <dbReference type="Pfam" id="PF04290"/>
    </source>
</evidence>
<feature type="transmembrane region" description="Helical" evidence="9">
    <location>
        <begin position="12"/>
        <end position="31"/>
    </location>
</feature>
<gene>
    <name evidence="11" type="ORF">HND93_08575</name>
</gene>
<comment type="subcellular location">
    <subcellularLocation>
        <location evidence="1 9">Cell inner membrane</location>
        <topology evidence="1 9">Multi-pass membrane protein</topology>
    </subcellularLocation>
</comment>
<dbReference type="InterPro" id="IPR007387">
    <property type="entry name" value="TRAP_DctQ"/>
</dbReference>
<feature type="transmembrane region" description="Helical" evidence="9">
    <location>
        <begin position="37"/>
        <end position="60"/>
    </location>
</feature>
<feature type="domain" description="Tripartite ATP-independent periplasmic transporters DctQ component" evidence="10">
    <location>
        <begin position="20"/>
        <end position="148"/>
    </location>
</feature>
<keyword evidence="12" id="KW-1185">Reference proteome</keyword>
<dbReference type="PANTHER" id="PTHR35011:SF5">
    <property type="entry name" value="SIALIC ACID TRAP TRANSPORTER SMALL PERMEASE PROTEIN SIAQ"/>
    <property type="match status" value="1"/>
</dbReference>
<comment type="similarity">
    <text evidence="8 9">Belongs to the TRAP transporter small permease family.</text>
</comment>
<evidence type="ECO:0000256" key="6">
    <source>
        <dbReference type="ARBA" id="ARBA00022989"/>
    </source>
</evidence>
<name>A0ABX2T6E2_9PROT</name>
<keyword evidence="7 9" id="KW-0472">Membrane</keyword>
<proteinExistence type="inferred from homology"/>
<keyword evidence="3" id="KW-1003">Cell membrane</keyword>
<organism evidence="11 12">
    <name type="scientific">Azospirillum oleiclasticum</name>
    <dbReference type="NCBI Taxonomy" id="2735135"/>
    <lineage>
        <taxon>Bacteria</taxon>
        <taxon>Pseudomonadati</taxon>
        <taxon>Pseudomonadota</taxon>
        <taxon>Alphaproteobacteria</taxon>
        <taxon>Rhodospirillales</taxon>
        <taxon>Azospirillaceae</taxon>
        <taxon>Azospirillum</taxon>
    </lineage>
</organism>
<comment type="subunit">
    <text evidence="9">The complex comprises the extracytoplasmic solute receptor protein and the two transmembrane proteins.</text>
</comment>
<evidence type="ECO:0000256" key="3">
    <source>
        <dbReference type="ARBA" id="ARBA00022475"/>
    </source>
</evidence>
<evidence type="ECO:0000256" key="9">
    <source>
        <dbReference type="RuleBase" id="RU369079"/>
    </source>
</evidence>
<dbReference type="InterPro" id="IPR055348">
    <property type="entry name" value="DctQ"/>
</dbReference>
<dbReference type="RefSeq" id="WP_180281528.1">
    <property type="nucleotide sequence ID" value="NZ_JABFDB010000004.1"/>
</dbReference>
<feature type="transmembrane region" description="Helical" evidence="9">
    <location>
        <begin position="81"/>
        <end position="103"/>
    </location>
</feature>
<comment type="function">
    <text evidence="9">Part of the tripartite ATP-independent periplasmic (TRAP) transport system.</text>
</comment>
<dbReference type="EMBL" id="JABFDB010000004">
    <property type="protein sequence ID" value="NYZ19764.1"/>
    <property type="molecule type" value="Genomic_DNA"/>
</dbReference>
<dbReference type="Proteomes" id="UP000584642">
    <property type="component" value="Unassembled WGS sequence"/>
</dbReference>
<evidence type="ECO:0000256" key="4">
    <source>
        <dbReference type="ARBA" id="ARBA00022519"/>
    </source>
</evidence>
<sequence length="173" mass="18992">MSSFIFQLESIVGRILLATIVLLVFFAGILRSFGHPVVWSVDVAQLLFVWTSFIGADMAMRKRNLIAVDLFVRWVPARSRALLDAALSLVILAFLLTMVVLGYELTLSNLPREFGDSGISYGFVTAAVPVGCLLLAITLAGQLIATLRSLRHEPKLVFTELRAPAPNFEETAL</sequence>
<accession>A0ABX2T6E2</accession>
<keyword evidence="4 9" id="KW-0997">Cell inner membrane</keyword>
<evidence type="ECO:0000256" key="5">
    <source>
        <dbReference type="ARBA" id="ARBA00022692"/>
    </source>
</evidence>
<dbReference type="Pfam" id="PF04290">
    <property type="entry name" value="DctQ"/>
    <property type="match status" value="1"/>
</dbReference>
<keyword evidence="6 9" id="KW-1133">Transmembrane helix</keyword>
<evidence type="ECO:0000256" key="2">
    <source>
        <dbReference type="ARBA" id="ARBA00022448"/>
    </source>
</evidence>
<evidence type="ECO:0000256" key="1">
    <source>
        <dbReference type="ARBA" id="ARBA00004429"/>
    </source>
</evidence>
<dbReference type="PANTHER" id="PTHR35011">
    <property type="entry name" value="2,3-DIKETO-L-GULONATE TRAP TRANSPORTER SMALL PERMEASE PROTEIN YIAM"/>
    <property type="match status" value="1"/>
</dbReference>
<protein>
    <recommendedName>
        <fullName evidence="9">TRAP transporter small permease protein</fullName>
    </recommendedName>
</protein>
<keyword evidence="2 9" id="KW-0813">Transport</keyword>
<evidence type="ECO:0000256" key="8">
    <source>
        <dbReference type="ARBA" id="ARBA00038436"/>
    </source>
</evidence>
<evidence type="ECO:0000313" key="12">
    <source>
        <dbReference type="Proteomes" id="UP000584642"/>
    </source>
</evidence>
<comment type="caution">
    <text evidence="11">The sequence shown here is derived from an EMBL/GenBank/DDBJ whole genome shotgun (WGS) entry which is preliminary data.</text>
</comment>